<comment type="caution">
    <text evidence="2">The sequence shown here is derived from an EMBL/GenBank/DDBJ whole genome shotgun (WGS) entry which is preliminary data.</text>
</comment>
<dbReference type="EMBL" id="AHAF01000008">
    <property type="protein sequence ID" value="EKU78312.1"/>
    <property type="molecule type" value="Genomic_DNA"/>
</dbReference>
<sequence>MIPADKLTDMDFKLLKYVYKALPEYIELKSLLSKFDDAEATLLRIEELSKLDYSQYGLPIRNTSYLEFDYESYIDKNGLENERRLDRITITPLGRKVFTDYLFTQKKQRNNKIEERLWKSISLIALIISILSFLQSIHVIDLVK</sequence>
<dbReference type="HOGENOM" id="CLU_1795664_0_0_9"/>
<reference evidence="2 3" key="1">
    <citation type="submission" date="2012-09" db="EMBL/GenBank/DDBJ databases">
        <title>The Genome Sequence of Veillonella ratti ACS-216-V-COL6B.</title>
        <authorList>
            <consortium name="The Broad Institute Genome Sequencing Platform"/>
            <person name="Earl A."/>
            <person name="Ward D."/>
            <person name="Feldgarden M."/>
            <person name="Gevers D."/>
            <person name="Saerens B."/>
            <person name="Vaneechoutte M."/>
            <person name="Walker B."/>
            <person name="Young S.K."/>
            <person name="Zeng Q."/>
            <person name="Gargeya S."/>
            <person name="Fitzgerald M."/>
            <person name="Haas B."/>
            <person name="Abouelleil A."/>
            <person name="Alvarado L."/>
            <person name="Arachchi H.M."/>
            <person name="Berlin A."/>
            <person name="Chapman S.B."/>
            <person name="Goldberg J."/>
            <person name="Griggs A."/>
            <person name="Gujja S."/>
            <person name="Hansen M."/>
            <person name="Howarth C."/>
            <person name="Imamovic A."/>
            <person name="Larimer J."/>
            <person name="McCowen C."/>
            <person name="Montmayeur A."/>
            <person name="Murphy C."/>
            <person name="Neiman D."/>
            <person name="Pearson M."/>
            <person name="Priest M."/>
            <person name="Roberts A."/>
            <person name="Saif S."/>
            <person name="Shea T."/>
            <person name="Sisk P."/>
            <person name="Sykes S."/>
            <person name="Wortman J."/>
            <person name="Nusbaum C."/>
            <person name="Birren B."/>
        </authorList>
    </citation>
    <scope>NUCLEOTIDE SEQUENCE [LARGE SCALE GENOMIC DNA]</scope>
    <source>
        <strain evidence="2 3">ACS-216-V-Col6b</strain>
    </source>
</reference>
<dbReference type="AlphaFoldDB" id="K9DHP7"/>
<keyword evidence="1" id="KW-0812">Transmembrane</keyword>
<feature type="transmembrane region" description="Helical" evidence="1">
    <location>
        <begin position="117"/>
        <end position="140"/>
    </location>
</feature>
<evidence type="ECO:0000256" key="1">
    <source>
        <dbReference type="SAM" id="Phobius"/>
    </source>
</evidence>
<organism evidence="2 3">
    <name type="scientific">Veillonella seminalis ACS-216-V-Col6b</name>
    <dbReference type="NCBI Taxonomy" id="883156"/>
    <lineage>
        <taxon>Bacteria</taxon>
        <taxon>Bacillati</taxon>
        <taxon>Bacillota</taxon>
        <taxon>Negativicutes</taxon>
        <taxon>Veillonellales</taxon>
        <taxon>Veillonellaceae</taxon>
        <taxon>Veillonella</taxon>
    </lineage>
</organism>
<keyword evidence="1" id="KW-1133">Transmembrane helix</keyword>
<dbReference type="RefSeq" id="WP_006556105.1">
    <property type="nucleotide sequence ID" value="NZ_JH992937.1"/>
</dbReference>
<proteinExistence type="predicted"/>
<keyword evidence="3" id="KW-1185">Reference proteome</keyword>
<keyword evidence="1" id="KW-0472">Membrane</keyword>
<accession>K9DHP7</accession>
<evidence type="ECO:0000313" key="2">
    <source>
        <dbReference type="EMBL" id="EKU78312.1"/>
    </source>
</evidence>
<gene>
    <name evidence="2" type="ORF">HMPREF9282_01218</name>
</gene>
<dbReference type="Proteomes" id="UP000009891">
    <property type="component" value="Unassembled WGS sequence"/>
</dbReference>
<name>K9DHP7_9FIRM</name>
<dbReference type="STRING" id="883156.HMPREF9282_01218"/>
<evidence type="ECO:0000313" key="3">
    <source>
        <dbReference type="Proteomes" id="UP000009891"/>
    </source>
</evidence>
<protein>
    <submittedName>
        <fullName evidence="2">Uncharacterized protein</fullName>
    </submittedName>
</protein>